<name>A0AAN7BFW9_9PEZI</name>
<dbReference type="PROSITE" id="PS00463">
    <property type="entry name" value="ZN2_CY6_FUNGAL_1"/>
    <property type="match status" value="1"/>
</dbReference>
<dbReference type="AlphaFoldDB" id="A0AAN7BFW9"/>
<dbReference type="Pfam" id="PF00172">
    <property type="entry name" value="Zn_clus"/>
    <property type="match status" value="1"/>
</dbReference>
<feature type="compositionally biased region" description="Polar residues" evidence="2">
    <location>
        <begin position="59"/>
        <end position="81"/>
    </location>
</feature>
<dbReference type="PROSITE" id="PS50048">
    <property type="entry name" value="ZN2_CY6_FUNGAL_2"/>
    <property type="match status" value="1"/>
</dbReference>
<dbReference type="InterPro" id="IPR036864">
    <property type="entry name" value="Zn2-C6_fun-type_DNA-bd_sf"/>
</dbReference>
<comment type="caution">
    <text evidence="4">The sequence shown here is derived from an EMBL/GenBank/DDBJ whole genome shotgun (WGS) entry which is preliminary data.</text>
</comment>
<keyword evidence="1" id="KW-0539">Nucleus</keyword>
<keyword evidence="5" id="KW-1185">Reference proteome</keyword>
<sequence>MSPNSKEKIPRRKHHKSRYGCLECKKRHRKCDETRPICVNCGSIGLQCSFSSNRPILPASRNNTITTTQTPEQSHSSTSPTPELPDLSTERYSLVHLELLNHFQTHVLKSLGLEKMSEITALTMNEAFATPFLMDQLLAISAAHKSTLPDTGRQKYYRTEATRLQTRALAQFNETPATMSAENPMPIFLYSTFLGQHVLYDTLHQISSHAGDMEALLDKMAQCLSIHHGIAQIAGHSWEELVPRLPSDFEAHKERHCETTDLANNPDSECYGLMQLLRKTQMDESSIHACCTAVERLQQLINAQESGINLVQEWPVRVPNDFINLVKQGRPESLAVLAHYSVLLHQARDSWVIGNAGGFLIQLICSHLGENWAAWLEWPLSCISST</sequence>
<dbReference type="InterPro" id="IPR053157">
    <property type="entry name" value="Sterol_Uptake_Regulator"/>
</dbReference>
<organism evidence="4 5">
    <name type="scientific">Podospora fimiseda</name>
    <dbReference type="NCBI Taxonomy" id="252190"/>
    <lineage>
        <taxon>Eukaryota</taxon>
        <taxon>Fungi</taxon>
        <taxon>Dikarya</taxon>
        <taxon>Ascomycota</taxon>
        <taxon>Pezizomycotina</taxon>
        <taxon>Sordariomycetes</taxon>
        <taxon>Sordariomycetidae</taxon>
        <taxon>Sordariales</taxon>
        <taxon>Podosporaceae</taxon>
        <taxon>Podospora</taxon>
    </lineage>
</organism>
<protein>
    <recommendedName>
        <fullName evidence="3">Zn(2)-C6 fungal-type domain-containing protein</fullName>
    </recommendedName>
</protein>
<dbReference type="EMBL" id="MU865463">
    <property type="protein sequence ID" value="KAK4222594.1"/>
    <property type="molecule type" value="Genomic_DNA"/>
</dbReference>
<dbReference type="SUPFAM" id="SSF57701">
    <property type="entry name" value="Zn2/Cys6 DNA-binding domain"/>
    <property type="match status" value="1"/>
</dbReference>
<evidence type="ECO:0000313" key="4">
    <source>
        <dbReference type="EMBL" id="KAK4222594.1"/>
    </source>
</evidence>
<evidence type="ECO:0000256" key="1">
    <source>
        <dbReference type="ARBA" id="ARBA00023242"/>
    </source>
</evidence>
<dbReference type="PANTHER" id="PTHR47784:SF4">
    <property type="entry name" value="ZN(II)2CYS6 TRANSCRIPTION FACTOR (EUROFUNG)"/>
    <property type="match status" value="1"/>
</dbReference>
<reference evidence="4" key="2">
    <citation type="submission" date="2023-05" db="EMBL/GenBank/DDBJ databases">
        <authorList>
            <consortium name="Lawrence Berkeley National Laboratory"/>
            <person name="Steindorff A."/>
            <person name="Hensen N."/>
            <person name="Bonometti L."/>
            <person name="Westerberg I."/>
            <person name="Brannstrom I.O."/>
            <person name="Guillou S."/>
            <person name="Cros-Aarteil S."/>
            <person name="Calhoun S."/>
            <person name="Haridas S."/>
            <person name="Kuo A."/>
            <person name="Mondo S."/>
            <person name="Pangilinan J."/>
            <person name="Riley R."/>
            <person name="Labutti K."/>
            <person name="Andreopoulos B."/>
            <person name="Lipzen A."/>
            <person name="Chen C."/>
            <person name="Yanf M."/>
            <person name="Daum C."/>
            <person name="Ng V."/>
            <person name="Clum A."/>
            <person name="Ohm R."/>
            <person name="Martin F."/>
            <person name="Silar P."/>
            <person name="Natvig D."/>
            <person name="Lalanne C."/>
            <person name="Gautier V."/>
            <person name="Ament-Velasquez S.L."/>
            <person name="Kruys A."/>
            <person name="Hutchinson M.I."/>
            <person name="Powell A.J."/>
            <person name="Barry K."/>
            <person name="Miller A.N."/>
            <person name="Grigoriev I.V."/>
            <person name="Debuchy R."/>
            <person name="Gladieux P."/>
            <person name="Thoren M.H."/>
            <person name="Johannesson H."/>
        </authorList>
    </citation>
    <scope>NUCLEOTIDE SEQUENCE</scope>
    <source>
        <strain evidence="4">CBS 990.96</strain>
    </source>
</reference>
<dbReference type="Proteomes" id="UP001301958">
    <property type="component" value="Unassembled WGS sequence"/>
</dbReference>
<dbReference type="Gene3D" id="4.10.240.10">
    <property type="entry name" value="Zn(2)-C6 fungal-type DNA-binding domain"/>
    <property type="match status" value="1"/>
</dbReference>
<dbReference type="PANTHER" id="PTHR47784">
    <property type="entry name" value="STEROL UPTAKE CONTROL PROTEIN 2"/>
    <property type="match status" value="1"/>
</dbReference>
<evidence type="ECO:0000259" key="3">
    <source>
        <dbReference type="PROSITE" id="PS50048"/>
    </source>
</evidence>
<evidence type="ECO:0000313" key="5">
    <source>
        <dbReference type="Proteomes" id="UP001301958"/>
    </source>
</evidence>
<gene>
    <name evidence="4" type="ORF">QBC38DRAFT_489471</name>
</gene>
<dbReference type="GO" id="GO:0008270">
    <property type="term" value="F:zinc ion binding"/>
    <property type="evidence" value="ECO:0007669"/>
    <property type="project" value="InterPro"/>
</dbReference>
<dbReference type="GO" id="GO:0001228">
    <property type="term" value="F:DNA-binding transcription activator activity, RNA polymerase II-specific"/>
    <property type="evidence" value="ECO:0007669"/>
    <property type="project" value="TreeGrafter"/>
</dbReference>
<feature type="region of interest" description="Disordered" evidence="2">
    <location>
        <begin position="59"/>
        <end position="86"/>
    </location>
</feature>
<dbReference type="SMART" id="SM00066">
    <property type="entry name" value="GAL4"/>
    <property type="match status" value="1"/>
</dbReference>
<reference evidence="4" key="1">
    <citation type="journal article" date="2023" name="Mol. Phylogenet. Evol.">
        <title>Genome-scale phylogeny and comparative genomics of the fungal order Sordariales.</title>
        <authorList>
            <person name="Hensen N."/>
            <person name="Bonometti L."/>
            <person name="Westerberg I."/>
            <person name="Brannstrom I.O."/>
            <person name="Guillou S."/>
            <person name="Cros-Aarteil S."/>
            <person name="Calhoun S."/>
            <person name="Haridas S."/>
            <person name="Kuo A."/>
            <person name="Mondo S."/>
            <person name="Pangilinan J."/>
            <person name="Riley R."/>
            <person name="LaButti K."/>
            <person name="Andreopoulos B."/>
            <person name="Lipzen A."/>
            <person name="Chen C."/>
            <person name="Yan M."/>
            <person name="Daum C."/>
            <person name="Ng V."/>
            <person name="Clum A."/>
            <person name="Steindorff A."/>
            <person name="Ohm R.A."/>
            <person name="Martin F."/>
            <person name="Silar P."/>
            <person name="Natvig D.O."/>
            <person name="Lalanne C."/>
            <person name="Gautier V."/>
            <person name="Ament-Velasquez S.L."/>
            <person name="Kruys A."/>
            <person name="Hutchinson M.I."/>
            <person name="Powell A.J."/>
            <person name="Barry K."/>
            <person name="Miller A.N."/>
            <person name="Grigoriev I.V."/>
            <person name="Debuchy R."/>
            <person name="Gladieux P."/>
            <person name="Hiltunen Thoren M."/>
            <person name="Johannesson H."/>
        </authorList>
    </citation>
    <scope>NUCLEOTIDE SEQUENCE</scope>
    <source>
        <strain evidence="4">CBS 990.96</strain>
    </source>
</reference>
<accession>A0AAN7BFW9</accession>
<feature type="domain" description="Zn(2)-C6 fungal-type" evidence="3">
    <location>
        <begin position="20"/>
        <end position="50"/>
    </location>
</feature>
<proteinExistence type="predicted"/>
<dbReference type="CDD" id="cd00067">
    <property type="entry name" value="GAL4"/>
    <property type="match status" value="1"/>
</dbReference>
<dbReference type="InterPro" id="IPR001138">
    <property type="entry name" value="Zn2Cys6_DnaBD"/>
</dbReference>
<evidence type="ECO:0000256" key="2">
    <source>
        <dbReference type="SAM" id="MobiDB-lite"/>
    </source>
</evidence>